<evidence type="ECO:0000256" key="4">
    <source>
        <dbReference type="ARBA" id="ARBA00022692"/>
    </source>
</evidence>
<comment type="subcellular location">
    <subcellularLocation>
        <location evidence="1">Cell membrane</location>
        <topology evidence="1">Single-pass membrane protein</topology>
    </subcellularLocation>
    <subcellularLocation>
        <location evidence="7">Cell membrane</location>
        <topology evidence="7">Single-pass type II membrane protein</topology>
    </subcellularLocation>
</comment>
<evidence type="ECO:0000256" key="7">
    <source>
        <dbReference type="RuleBase" id="RU003879"/>
    </source>
</evidence>
<dbReference type="OrthoDB" id="952702at2"/>
<feature type="transmembrane region" description="Helical" evidence="9">
    <location>
        <begin position="25"/>
        <end position="43"/>
    </location>
</feature>
<proteinExistence type="inferred from homology"/>
<name>A0A0B4CTK5_9FLAO</name>
<dbReference type="GO" id="GO:0022857">
    <property type="term" value="F:transmembrane transporter activity"/>
    <property type="evidence" value="ECO:0007669"/>
    <property type="project" value="InterPro"/>
</dbReference>
<dbReference type="PANTHER" id="PTHR30558:SF3">
    <property type="entry name" value="BIOPOLYMER TRANSPORT PROTEIN EXBD-RELATED"/>
    <property type="match status" value="1"/>
</dbReference>
<keyword evidence="11" id="KW-1185">Reference proteome</keyword>
<dbReference type="Proteomes" id="UP000031167">
    <property type="component" value="Unassembled WGS sequence"/>
</dbReference>
<evidence type="ECO:0000313" key="11">
    <source>
        <dbReference type="Proteomes" id="UP000031167"/>
    </source>
</evidence>
<dbReference type="RefSeq" id="WP_039365127.1">
    <property type="nucleotide sequence ID" value="NZ_JWTA01000003.1"/>
</dbReference>
<gene>
    <name evidence="10" type="ORF">RM51_03280</name>
</gene>
<evidence type="ECO:0000256" key="1">
    <source>
        <dbReference type="ARBA" id="ARBA00004162"/>
    </source>
</evidence>
<reference evidence="10 11" key="1">
    <citation type="submission" date="2014-12" db="EMBL/GenBank/DDBJ databases">
        <title>Genome sequencing of Chryseobacterium taiwanense TPW19.</title>
        <authorList>
            <person name="Tan P.W."/>
            <person name="Chan K.-G."/>
        </authorList>
    </citation>
    <scope>NUCLEOTIDE SEQUENCE [LARGE SCALE GENOMIC DNA]</scope>
    <source>
        <strain evidence="10 11">TPW19</strain>
    </source>
</reference>
<keyword evidence="6 9" id="KW-0472">Membrane</keyword>
<comment type="similarity">
    <text evidence="2 7">Belongs to the ExbD/TolR family.</text>
</comment>
<dbReference type="InterPro" id="IPR003400">
    <property type="entry name" value="ExbD"/>
</dbReference>
<dbReference type="PANTHER" id="PTHR30558">
    <property type="entry name" value="EXBD MEMBRANE COMPONENT OF PMF-DRIVEN MACROMOLECULE IMPORT SYSTEM"/>
    <property type="match status" value="1"/>
</dbReference>
<keyword evidence="4 7" id="KW-0812">Transmembrane</keyword>
<keyword evidence="7" id="KW-0813">Transport</keyword>
<evidence type="ECO:0000256" key="6">
    <source>
        <dbReference type="ARBA" id="ARBA00023136"/>
    </source>
</evidence>
<keyword evidence="5 9" id="KW-1133">Transmembrane helix</keyword>
<keyword evidence="7" id="KW-0653">Protein transport</keyword>
<dbReference type="STRING" id="363331.RM51_03280"/>
<accession>A0A0B4CTK5</accession>
<sequence length="191" mass="21199">MAEVQVQEKGGKGGKVRSKKQNTRVDMTPMVDLGFLLITFFMFTTTFSKPNVMDLGLPAKPKDDTQKPPPTEIKLSNSISLLLGKDNKIFWHQQDNTSLTDQNLNETTYDREGIRKVIEQAKAGAADKTKFTVIIKPTDDAVYKNFVDILDEMAITKSEQYGVTDLKPWEKAIYDKKVGNSGAAPAAPATK</sequence>
<evidence type="ECO:0000256" key="3">
    <source>
        <dbReference type="ARBA" id="ARBA00022475"/>
    </source>
</evidence>
<organism evidence="10 11">
    <name type="scientific">Chryseobacterium taiwanense</name>
    <dbReference type="NCBI Taxonomy" id="363331"/>
    <lineage>
        <taxon>Bacteria</taxon>
        <taxon>Pseudomonadati</taxon>
        <taxon>Bacteroidota</taxon>
        <taxon>Flavobacteriia</taxon>
        <taxon>Flavobacteriales</taxon>
        <taxon>Weeksellaceae</taxon>
        <taxon>Chryseobacterium group</taxon>
        <taxon>Chryseobacterium</taxon>
    </lineage>
</organism>
<dbReference type="AlphaFoldDB" id="A0A0B4CTK5"/>
<evidence type="ECO:0000256" key="9">
    <source>
        <dbReference type="SAM" id="Phobius"/>
    </source>
</evidence>
<dbReference type="GO" id="GO:0005886">
    <property type="term" value="C:plasma membrane"/>
    <property type="evidence" value="ECO:0007669"/>
    <property type="project" value="UniProtKB-SubCell"/>
</dbReference>
<evidence type="ECO:0000313" key="10">
    <source>
        <dbReference type="EMBL" id="KIC64574.1"/>
    </source>
</evidence>
<comment type="caution">
    <text evidence="10">The sequence shown here is derived from an EMBL/GenBank/DDBJ whole genome shotgun (WGS) entry which is preliminary data.</text>
</comment>
<keyword evidence="3" id="KW-1003">Cell membrane</keyword>
<protein>
    <submittedName>
        <fullName evidence="10">Biopolymer transporter ExbD</fullName>
    </submittedName>
</protein>
<feature type="region of interest" description="Disordered" evidence="8">
    <location>
        <begin position="1"/>
        <end position="21"/>
    </location>
</feature>
<evidence type="ECO:0000256" key="5">
    <source>
        <dbReference type="ARBA" id="ARBA00022989"/>
    </source>
</evidence>
<evidence type="ECO:0000256" key="2">
    <source>
        <dbReference type="ARBA" id="ARBA00005811"/>
    </source>
</evidence>
<dbReference type="EMBL" id="JWTA01000003">
    <property type="protein sequence ID" value="KIC64574.1"/>
    <property type="molecule type" value="Genomic_DNA"/>
</dbReference>
<feature type="compositionally biased region" description="Basic residues" evidence="8">
    <location>
        <begin position="12"/>
        <end position="21"/>
    </location>
</feature>
<dbReference type="Pfam" id="PF02472">
    <property type="entry name" value="ExbD"/>
    <property type="match status" value="1"/>
</dbReference>
<dbReference type="GO" id="GO:0015031">
    <property type="term" value="P:protein transport"/>
    <property type="evidence" value="ECO:0007669"/>
    <property type="project" value="UniProtKB-KW"/>
</dbReference>
<evidence type="ECO:0000256" key="8">
    <source>
        <dbReference type="SAM" id="MobiDB-lite"/>
    </source>
</evidence>